<evidence type="ECO:0000313" key="2">
    <source>
        <dbReference type="EMBL" id="MBD5779970.1"/>
    </source>
</evidence>
<gene>
    <name evidence="2" type="ORF">IEN85_10765</name>
</gene>
<dbReference type="AlphaFoldDB" id="A0A927IHZ3"/>
<evidence type="ECO:0000256" key="1">
    <source>
        <dbReference type="SAM" id="SignalP"/>
    </source>
</evidence>
<protein>
    <submittedName>
        <fullName evidence="2">Uncharacterized protein</fullName>
    </submittedName>
</protein>
<evidence type="ECO:0000313" key="3">
    <source>
        <dbReference type="Proteomes" id="UP000622317"/>
    </source>
</evidence>
<sequence>MKTSLCTLAAILLFSPPIFCQSHAESHVVQSVSKDVIDRFKNPTPLDDREDLISIDYRETPVGVVIYDIASLYDRELITPPGLSDRCGNINIRLVQVTAEELLNIVVPLCGCTWKEDKNRIIVQWKKEQQS</sequence>
<dbReference type="EMBL" id="JACYFG010000026">
    <property type="protein sequence ID" value="MBD5779970.1"/>
    <property type="molecule type" value="Genomic_DNA"/>
</dbReference>
<organism evidence="2 3">
    <name type="scientific">Pelagicoccus enzymogenes</name>
    <dbReference type="NCBI Taxonomy" id="2773457"/>
    <lineage>
        <taxon>Bacteria</taxon>
        <taxon>Pseudomonadati</taxon>
        <taxon>Verrucomicrobiota</taxon>
        <taxon>Opitutia</taxon>
        <taxon>Puniceicoccales</taxon>
        <taxon>Pelagicoccaceae</taxon>
        <taxon>Pelagicoccus</taxon>
    </lineage>
</organism>
<comment type="caution">
    <text evidence="2">The sequence shown here is derived from an EMBL/GenBank/DDBJ whole genome shotgun (WGS) entry which is preliminary data.</text>
</comment>
<feature type="signal peptide" evidence="1">
    <location>
        <begin position="1"/>
        <end position="20"/>
    </location>
</feature>
<reference evidence="2" key="1">
    <citation type="submission" date="2020-09" db="EMBL/GenBank/DDBJ databases">
        <title>Pelagicoccus enzymogenes sp. nov. with an EPS production, isolated from marine sediment.</title>
        <authorList>
            <person name="Feng X."/>
        </authorList>
    </citation>
    <scope>NUCLEOTIDE SEQUENCE</scope>
    <source>
        <strain evidence="2">NFK12</strain>
    </source>
</reference>
<keyword evidence="1" id="KW-0732">Signal</keyword>
<feature type="chain" id="PRO_5036758615" evidence="1">
    <location>
        <begin position="21"/>
        <end position="131"/>
    </location>
</feature>
<dbReference type="RefSeq" id="WP_191617098.1">
    <property type="nucleotide sequence ID" value="NZ_JACYFG010000026.1"/>
</dbReference>
<accession>A0A927IHZ3</accession>
<proteinExistence type="predicted"/>
<dbReference type="Proteomes" id="UP000622317">
    <property type="component" value="Unassembled WGS sequence"/>
</dbReference>
<name>A0A927IHZ3_9BACT</name>
<keyword evidence="3" id="KW-1185">Reference proteome</keyword>